<dbReference type="Proteomes" id="UP000503349">
    <property type="component" value="Chromosome 1"/>
</dbReference>
<dbReference type="PROSITE" id="PS50157">
    <property type="entry name" value="ZINC_FINGER_C2H2_2"/>
    <property type="match status" value="4"/>
</dbReference>
<dbReference type="FunFam" id="3.30.160.60:FF:000446">
    <property type="entry name" value="Zinc finger protein"/>
    <property type="match status" value="1"/>
</dbReference>
<feature type="region of interest" description="Disordered" evidence="13">
    <location>
        <begin position="66"/>
        <end position="209"/>
    </location>
</feature>
<evidence type="ECO:0000256" key="4">
    <source>
        <dbReference type="ARBA" id="ARBA00022723"/>
    </source>
</evidence>
<keyword evidence="16" id="KW-1185">Reference proteome</keyword>
<keyword evidence="10" id="KW-0804">Transcription</keyword>
<name>A0A6G1QWM0_CHAAH</name>
<evidence type="ECO:0000256" key="5">
    <source>
        <dbReference type="ARBA" id="ARBA00022737"/>
    </source>
</evidence>
<evidence type="ECO:0000256" key="10">
    <source>
        <dbReference type="ARBA" id="ARBA00023163"/>
    </source>
</evidence>
<dbReference type="InterPro" id="IPR013087">
    <property type="entry name" value="Znf_C2H2_type"/>
</dbReference>
<evidence type="ECO:0000256" key="11">
    <source>
        <dbReference type="ARBA" id="ARBA00023242"/>
    </source>
</evidence>
<keyword evidence="8" id="KW-0805">Transcription regulation</keyword>
<feature type="compositionally biased region" description="Polar residues" evidence="13">
    <location>
        <begin position="197"/>
        <end position="209"/>
    </location>
</feature>
<evidence type="ECO:0000256" key="8">
    <source>
        <dbReference type="ARBA" id="ARBA00023015"/>
    </source>
</evidence>
<keyword evidence="5" id="KW-0677">Repeat</keyword>
<dbReference type="SUPFAM" id="SSF57667">
    <property type="entry name" value="beta-beta-alpha zinc fingers"/>
    <property type="match status" value="2"/>
</dbReference>
<keyword evidence="4" id="KW-0479">Metal-binding</keyword>
<proteinExistence type="inferred from homology"/>
<evidence type="ECO:0000256" key="9">
    <source>
        <dbReference type="ARBA" id="ARBA00023125"/>
    </source>
</evidence>
<feature type="domain" description="C2H2-type" evidence="14">
    <location>
        <begin position="229"/>
        <end position="256"/>
    </location>
</feature>
<keyword evidence="6 12" id="KW-0863">Zinc-finger</keyword>
<dbReference type="GO" id="GO:0000122">
    <property type="term" value="P:negative regulation of transcription by RNA polymerase II"/>
    <property type="evidence" value="ECO:0007669"/>
    <property type="project" value="UniProtKB-ARBA"/>
</dbReference>
<comment type="function">
    <text evidence="1">May be involved in transcriptional regulation.</text>
</comment>
<dbReference type="GO" id="GO:0005634">
    <property type="term" value="C:nucleus"/>
    <property type="evidence" value="ECO:0007669"/>
    <property type="project" value="UniProtKB-SubCell"/>
</dbReference>
<protein>
    <submittedName>
        <fullName evidence="15">Zinc finger protein 233</fullName>
    </submittedName>
</protein>
<dbReference type="EMBL" id="CM015712">
    <property type="protein sequence ID" value="KAF3706894.1"/>
    <property type="molecule type" value="Genomic_DNA"/>
</dbReference>
<dbReference type="PANTHER" id="PTHR16515:SF49">
    <property type="entry name" value="GASTRULA ZINC FINGER PROTEIN XLCGF49.1-LIKE-RELATED"/>
    <property type="match status" value="1"/>
</dbReference>
<evidence type="ECO:0000313" key="16">
    <source>
        <dbReference type="Proteomes" id="UP000503349"/>
    </source>
</evidence>
<dbReference type="GO" id="GO:0003677">
    <property type="term" value="F:DNA binding"/>
    <property type="evidence" value="ECO:0007669"/>
    <property type="project" value="UniProtKB-KW"/>
</dbReference>
<keyword evidence="7" id="KW-0862">Zinc</keyword>
<dbReference type="FunFam" id="3.30.160.60:FF:001134">
    <property type="entry name" value="Zinc finger protein 70"/>
    <property type="match status" value="1"/>
</dbReference>
<evidence type="ECO:0000259" key="14">
    <source>
        <dbReference type="PROSITE" id="PS50157"/>
    </source>
</evidence>
<comment type="similarity">
    <text evidence="3">Belongs to the krueppel C2H2-type zinc-finger protein family.</text>
</comment>
<evidence type="ECO:0000256" key="6">
    <source>
        <dbReference type="ARBA" id="ARBA00022771"/>
    </source>
</evidence>
<comment type="subcellular location">
    <subcellularLocation>
        <location evidence="2">Nucleus</location>
    </subcellularLocation>
</comment>
<dbReference type="GO" id="GO:0045595">
    <property type="term" value="P:regulation of cell differentiation"/>
    <property type="evidence" value="ECO:0007669"/>
    <property type="project" value="UniProtKB-ARBA"/>
</dbReference>
<evidence type="ECO:0000313" key="15">
    <source>
        <dbReference type="EMBL" id="KAF3706894.1"/>
    </source>
</evidence>
<evidence type="ECO:0000256" key="3">
    <source>
        <dbReference type="ARBA" id="ARBA00006991"/>
    </source>
</evidence>
<organism evidence="15 16">
    <name type="scientific">Channa argus</name>
    <name type="common">Northern snakehead</name>
    <name type="synonym">Ophicephalus argus</name>
    <dbReference type="NCBI Taxonomy" id="215402"/>
    <lineage>
        <taxon>Eukaryota</taxon>
        <taxon>Metazoa</taxon>
        <taxon>Chordata</taxon>
        <taxon>Craniata</taxon>
        <taxon>Vertebrata</taxon>
        <taxon>Euteleostomi</taxon>
        <taxon>Actinopterygii</taxon>
        <taxon>Neopterygii</taxon>
        <taxon>Teleostei</taxon>
        <taxon>Neoteleostei</taxon>
        <taxon>Acanthomorphata</taxon>
        <taxon>Anabantaria</taxon>
        <taxon>Anabantiformes</taxon>
        <taxon>Channoidei</taxon>
        <taxon>Channidae</taxon>
        <taxon>Channa</taxon>
    </lineage>
</organism>
<keyword evidence="11" id="KW-0539">Nucleus</keyword>
<feature type="domain" description="C2H2-type" evidence="14">
    <location>
        <begin position="313"/>
        <end position="346"/>
    </location>
</feature>
<dbReference type="PROSITE" id="PS00028">
    <property type="entry name" value="ZINC_FINGER_C2H2_1"/>
    <property type="match status" value="3"/>
</dbReference>
<evidence type="ECO:0000256" key="1">
    <source>
        <dbReference type="ARBA" id="ARBA00003767"/>
    </source>
</evidence>
<dbReference type="FunFam" id="3.30.160.60:FF:000912">
    <property type="entry name" value="Zinc finger protein 660"/>
    <property type="match status" value="1"/>
</dbReference>
<gene>
    <name evidence="15" type="ORF">EXN66_Car000065</name>
</gene>
<dbReference type="InterPro" id="IPR036236">
    <property type="entry name" value="Znf_C2H2_sf"/>
</dbReference>
<feature type="domain" description="C2H2-type" evidence="14">
    <location>
        <begin position="257"/>
        <end position="284"/>
    </location>
</feature>
<evidence type="ECO:0000256" key="7">
    <source>
        <dbReference type="ARBA" id="ARBA00022833"/>
    </source>
</evidence>
<keyword evidence="9" id="KW-0238">DNA-binding</keyword>
<dbReference type="FunFam" id="3.30.160.60:FF:000624">
    <property type="entry name" value="zinc finger protein 697"/>
    <property type="match status" value="1"/>
</dbReference>
<evidence type="ECO:0000256" key="13">
    <source>
        <dbReference type="SAM" id="MobiDB-lite"/>
    </source>
</evidence>
<dbReference type="GO" id="GO:0008270">
    <property type="term" value="F:zinc ion binding"/>
    <property type="evidence" value="ECO:0007669"/>
    <property type="project" value="UniProtKB-KW"/>
</dbReference>
<feature type="compositionally biased region" description="Acidic residues" evidence="13">
    <location>
        <begin position="90"/>
        <end position="101"/>
    </location>
</feature>
<dbReference type="PANTHER" id="PTHR16515">
    <property type="entry name" value="PR DOMAIN ZINC FINGER PROTEIN"/>
    <property type="match status" value="1"/>
</dbReference>
<accession>A0A6G1QWM0</accession>
<dbReference type="AlphaFoldDB" id="A0A6G1QWM0"/>
<reference evidence="16" key="2">
    <citation type="submission" date="2019-02" db="EMBL/GenBank/DDBJ databases">
        <title>Opniocepnalus argus Var Kimnra genome.</title>
        <authorList>
            <person name="Zhou C."/>
            <person name="Xiao S."/>
        </authorList>
    </citation>
    <scope>NUCLEOTIDE SEQUENCE [LARGE SCALE GENOMIC DNA]</scope>
</reference>
<reference evidence="15 16" key="1">
    <citation type="submission" date="2019-02" db="EMBL/GenBank/DDBJ databases">
        <title>Opniocepnalus argus genome.</title>
        <authorList>
            <person name="Zhou C."/>
            <person name="Xiao S."/>
        </authorList>
    </citation>
    <scope>NUCLEOTIDE SEQUENCE [LARGE SCALE GENOMIC DNA]</scope>
    <source>
        <strain evidence="15">OARG1902GOOAL</strain>
        <tissue evidence="15">Muscle</tissue>
    </source>
</reference>
<feature type="domain" description="C2H2-type" evidence="14">
    <location>
        <begin position="285"/>
        <end position="312"/>
    </location>
</feature>
<feature type="region of interest" description="Disordered" evidence="13">
    <location>
        <begin position="339"/>
        <end position="369"/>
    </location>
</feature>
<dbReference type="InterPro" id="IPR050331">
    <property type="entry name" value="Zinc_finger"/>
</dbReference>
<dbReference type="SMART" id="SM00355">
    <property type="entry name" value="ZnF_C2H2"/>
    <property type="match status" value="4"/>
</dbReference>
<dbReference type="Gene3D" id="3.30.160.60">
    <property type="entry name" value="Classic Zinc Finger"/>
    <property type="match status" value="4"/>
</dbReference>
<dbReference type="Pfam" id="PF00096">
    <property type="entry name" value="zf-C2H2"/>
    <property type="match status" value="1"/>
</dbReference>
<sequence>MSKVRMLRALVKQRLTAAAEEIFGLFERTISEYEEELCRSKEENERQRKLLDAVFSPQLRLKRTDIQLLVSKEEPPAQTQEPEPPHIKEEQEELWSSEEGEQLQGPEEAHTSRLSFTAAPVRSEDNEEKPQSSQLHQSQTEDNRETEPLTSSSAQHIETGADGEDCGSPETYSNLHPDIQLEPDTDDSDSYCFEPQNKVSNGDWAQSREPQSGINVVENAKCSSNAKPFGCSVCGKGFNHNSYLKRHMRIHTGERPFRCSVCGKTFGQTGHLQSHSRCHTGEKPYRCSVCQKGFSRRPHVQIHMRVHTGEKPFSCRVCEERFTWLNQLKKHKCISGSSLLHQSQTEESREDGTGSEPARILNPQSLKSH</sequence>
<evidence type="ECO:0000256" key="12">
    <source>
        <dbReference type="PROSITE-ProRule" id="PRU00042"/>
    </source>
</evidence>
<dbReference type="Pfam" id="PF13465">
    <property type="entry name" value="zf-H2C2_2"/>
    <property type="match status" value="1"/>
</dbReference>
<evidence type="ECO:0000256" key="2">
    <source>
        <dbReference type="ARBA" id="ARBA00004123"/>
    </source>
</evidence>